<feature type="domain" description="AMP-binding enzyme C-terminal" evidence="3">
    <location>
        <begin position="846"/>
        <end position="924"/>
    </location>
</feature>
<evidence type="ECO:0000259" key="3">
    <source>
        <dbReference type="Pfam" id="PF13193"/>
    </source>
</evidence>
<dbReference type="PROSITE" id="PS00455">
    <property type="entry name" value="AMP_BINDING"/>
    <property type="match status" value="1"/>
</dbReference>
<dbReference type="SUPFAM" id="SSF56801">
    <property type="entry name" value="Acetyl-CoA synthetase-like"/>
    <property type="match status" value="1"/>
</dbReference>
<dbReference type="RefSeq" id="WP_173267152.1">
    <property type="nucleotide sequence ID" value="NZ_BLLG01000025.1"/>
</dbReference>
<gene>
    <name evidence="4" type="ORF">SCWH03_55310</name>
</gene>
<dbReference type="Proteomes" id="UP000484988">
    <property type="component" value="Unassembled WGS sequence"/>
</dbReference>
<evidence type="ECO:0000259" key="2">
    <source>
        <dbReference type="Pfam" id="PF00501"/>
    </source>
</evidence>
<dbReference type="PANTHER" id="PTHR45527">
    <property type="entry name" value="NONRIBOSOMAL PEPTIDE SYNTHETASE"/>
    <property type="match status" value="1"/>
</dbReference>
<dbReference type="SUPFAM" id="SSF52777">
    <property type="entry name" value="CoA-dependent acyltransferases"/>
    <property type="match status" value="2"/>
</dbReference>
<dbReference type="InterPro" id="IPR020845">
    <property type="entry name" value="AMP-binding_CS"/>
</dbReference>
<dbReference type="PANTHER" id="PTHR45527:SF1">
    <property type="entry name" value="FATTY ACID SYNTHASE"/>
    <property type="match status" value="1"/>
</dbReference>
<dbReference type="Gene3D" id="3.30.300.30">
    <property type="match status" value="1"/>
</dbReference>
<evidence type="ECO:0000313" key="4">
    <source>
        <dbReference type="EMBL" id="GFH39266.1"/>
    </source>
</evidence>
<evidence type="ECO:0000256" key="1">
    <source>
        <dbReference type="SAM" id="MobiDB-lite"/>
    </source>
</evidence>
<feature type="region of interest" description="Disordered" evidence="1">
    <location>
        <begin position="33"/>
        <end position="53"/>
    </location>
</feature>
<dbReference type="Pfam" id="PF13193">
    <property type="entry name" value="AMP-binding_C"/>
    <property type="match status" value="1"/>
</dbReference>
<dbReference type="CDD" id="cd05930">
    <property type="entry name" value="A_NRPS"/>
    <property type="match status" value="1"/>
</dbReference>
<dbReference type="Gene3D" id="3.30.559.30">
    <property type="entry name" value="Nonribosomal peptide synthetase, condensation domain"/>
    <property type="match status" value="1"/>
</dbReference>
<dbReference type="InterPro" id="IPR045851">
    <property type="entry name" value="AMP-bd_C_sf"/>
</dbReference>
<evidence type="ECO:0000313" key="5">
    <source>
        <dbReference type="Proteomes" id="UP000484988"/>
    </source>
</evidence>
<dbReference type="InterPro" id="IPR042099">
    <property type="entry name" value="ANL_N_sf"/>
</dbReference>
<keyword evidence="5" id="KW-1185">Reference proteome</keyword>
<dbReference type="Pfam" id="PF00501">
    <property type="entry name" value="AMP-binding"/>
    <property type="match status" value="1"/>
</dbReference>
<dbReference type="AlphaFoldDB" id="A0A6A0B2F5"/>
<dbReference type="GO" id="GO:0044550">
    <property type="term" value="P:secondary metabolite biosynthetic process"/>
    <property type="evidence" value="ECO:0007669"/>
    <property type="project" value="TreeGrafter"/>
</dbReference>
<feature type="compositionally biased region" description="Pro residues" evidence="1">
    <location>
        <begin position="376"/>
        <end position="388"/>
    </location>
</feature>
<dbReference type="GO" id="GO:0043041">
    <property type="term" value="P:amino acid activation for nonribosomal peptide biosynthetic process"/>
    <property type="evidence" value="ECO:0007669"/>
    <property type="project" value="TreeGrafter"/>
</dbReference>
<proteinExistence type="predicted"/>
<feature type="region of interest" description="Disordered" evidence="1">
    <location>
        <begin position="527"/>
        <end position="565"/>
    </location>
</feature>
<feature type="domain" description="AMP-dependent synthetase/ligase" evidence="2">
    <location>
        <begin position="399"/>
        <end position="783"/>
    </location>
</feature>
<accession>A0A6A0B2F5</accession>
<feature type="region of interest" description="Disordered" evidence="1">
    <location>
        <begin position="357"/>
        <end position="392"/>
    </location>
</feature>
<sequence>MTETAQVVRAYAVTGGLDLPALRAAWHGVATRDRIGDGGDDGAGPGGAQRRITELGDVTDPGPWQAAERLCADPSCLFFPAGHGPAARLTVARAADGGHLVLLAANRAFTADGRRLASLVDGLGAAYAAAVGARAGAGGDPALASFDWGTGQARAVGALAASEGAAPADVLLAAYCCLIGRHRDTRRPVVAVRGTGGGRTAVRADLSRAGLSRTPVERGDGLSRAGLSGGPSFRELVRQVSVAAREPAPDAPVDAAFAVEGPVEPVLRLPGARVRRLRSCGALPDTDLTLTVDDGAPRLTGSLEYRTAPFDSAAAPGLLGQFRTLLDAALGDPGAPVAGLPLETPQQLRSAVCEADLTGTKPTPQPGARGSGAPQPGAPEPGPGPDGGPPVHERVRAVALASPAAPALDTGHGRDTVSYAELTARAAGITHALRALGIGEGAPVALRLPNGPGQAAALLGVLGAGAHAVGLAARDSGERAKAVLAGLRPHCLVVAGEQANAPLPTWYRVELGGRVLDLDALPRPGLGASPGSAAPLPKDFPTGPVSPARALPGAGGASAPPAPGLSGSAADRWAYIAYTSGSTGVPKGIPQTHRTLAQFVDWFTGAFGVGPGSRVAQWAQPGYDASLVELFAALTTGAALCPVPDRLRAHPEKLAGWLESERITHFQTVPSFARELLAALDTTGARLSSLSHLLLAGEALHGELADALRAALPGARLVNLYGATETVLATWHEVDGAAGDGFVPVGRPIPGRQVVVLDEHDRPCPTGVTGRLVVCGPYVTPGYVGAERPDEAFRPVAGPAGSGLVGRACYRGGDLGRRRWDGLLEFRGREDSRVKIRGTRLELTDIEAALGSDPSVAACAVVARTAADGLVERLVAYVVPSGGGDGDPAGASGAWRAALRGWFGGALPPVSFVTLARLPHNNGGKVDRRALADLAQAPR</sequence>
<dbReference type="Gene3D" id="3.40.50.12780">
    <property type="entry name" value="N-terminal domain of ligase-like"/>
    <property type="match status" value="1"/>
</dbReference>
<dbReference type="InterPro" id="IPR000873">
    <property type="entry name" value="AMP-dep_synth/lig_dom"/>
</dbReference>
<name>A0A6A0B2F5_9ACTN</name>
<protein>
    <submittedName>
        <fullName evidence="4">Amino acid adenylation domain-containing protein</fullName>
    </submittedName>
</protein>
<organism evidence="4 5">
    <name type="scientific">Streptomyces pacificus</name>
    <dbReference type="NCBI Taxonomy" id="2705029"/>
    <lineage>
        <taxon>Bacteria</taxon>
        <taxon>Bacillati</taxon>
        <taxon>Actinomycetota</taxon>
        <taxon>Actinomycetes</taxon>
        <taxon>Kitasatosporales</taxon>
        <taxon>Streptomycetaceae</taxon>
        <taxon>Streptomyces</taxon>
    </lineage>
</organism>
<dbReference type="GO" id="GO:0005737">
    <property type="term" value="C:cytoplasm"/>
    <property type="evidence" value="ECO:0007669"/>
    <property type="project" value="TreeGrafter"/>
</dbReference>
<dbReference type="GO" id="GO:0031177">
    <property type="term" value="F:phosphopantetheine binding"/>
    <property type="evidence" value="ECO:0007669"/>
    <property type="project" value="TreeGrafter"/>
</dbReference>
<dbReference type="EMBL" id="BLLG01000025">
    <property type="protein sequence ID" value="GFH39266.1"/>
    <property type="molecule type" value="Genomic_DNA"/>
</dbReference>
<comment type="caution">
    <text evidence="4">The sequence shown here is derived from an EMBL/GenBank/DDBJ whole genome shotgun (WGS) entry which is preliminary data.</text>
</comment>
<dbReference type="InterPro" id="IPR025110">
    <property type="entry name" value="AMP-bd_C"/>
</dbReference>
<reference evidence="4 5" key="1">
    <citation type="submission" date="2020-02" db="EMBL/GenBank/DDBJ databases">
        <title>Whole Genome Shotgun Sequence of Streptomyces sp. strain CWH03.</title>
        <authorList>
            <person name="Dohra H."/>
            <person name="Kodani S."/>
            <person name="Yamamura H."/>
        </authorList>
    </citation>
    <scope>NUCLEOTIDE SEQUENCE [LARGE SCALE GENOMIC DNA]</scope>
    <source>
        <strain evidence="4 5">CWH03</strain>
    </source>
</reference>